<dbReference type="RefSeq" id="WP_284723954.1">
    <property type="nucleotide sequence ID" value="NZ_FXTU01000001.1"/>
</dbReference>
<proteinExistence type="inferred from homology"/>
<organism evidence="5 6">
    <name type="scientific">Laceyella tengchongensis</name>
    <dbReference type="NCBI Taxonomy" id="574699"/>
    <lineage>
        <taxon>Bacteria</taxon>
        <taxon>Bacillati</taxon>
        <taxon>Bacillota</taxon>
        <taxon>Bacilli</taxon>
        <taxon>Bacillales</taxon>
        <taxon>Thermoactinomycetaceae</taxon>
        <taxon>Laceyella</taxon>
    </lineage>
</organism>
<keyword evidence="2" id="KW-0680">Restriction system</keyword>
<dbReference type="InterPro" id="IPR000055">
    <property type="entry name" value="Restrct_endonuc_typeI_TRD"/>
</dbReference>
<dbReference type="SUPFAM" id="SSF116734">
    <property type="entry name" value="DNA methylase specificity domain"/>
    <property type="match status" value="1"/>
</dbReference>
<dbReference type="Gene3D" id="3.90.220.20">
    <property type="entry name" value="DNA methylase specificity domains"/>
    <property type="match status" value="1"/>
</dbReference>
<feature type="domain" description="Type I restriction modification DNA specificity" evidence="4">
    <location>
        <begin position="344"/>
        <end position="497"/>
    </location>
</feature>
<dbReference type="Gene3D" id="3.40.50.150">
    <property type="entry name" value="Vaccinia Virus protein VP39"/>
    <property type="match status" value="1"/>
</dbReference>
<dbReference type="PANTHER" id="PTHR30408:SF12">
    <property type="entry name" value="TYPE I RESTRICTION ENZYME MJAVIII SPECIFICITY SUBUNIT"/>
    <property type="match status" value="1"/>
</dbReference>
<evidence type="ECO:0000256" key="3">
    <source>
        <dbReference type="ARBA" id="ARBA00023125"/>
    </source>
</evidence>
<reference evidence="5" key="1">
    <citation type="submission" date="2017-05" db="EMBL/GenBank/DDBJ databases">
        <authorList>
            <person name="Varghese N."/>
            <person name="Submissions S."/>
        </authorList>
    </citation>
    <scope>NUCLEOTIDE SEQUENCE</scope>
    <source>
        <strain evidence="5">DSM 45262</strain>
    </source>
</reference>
<gene>
    <name evidence="5" type="ORF">SAMN06265361_101640</name>
</gene>
<comment type="caution">
    <text evidence="5">The sequence shown here is derived from an EMBL/GenBank/DDBJ whole genome shotgun (WGS) entry which is preliminary data.</text>
</comment>
<comment type="similarity">
    <text evidence="1">Belongs to the type-I restriction system S methylase family.</text>
</comment>
<accession>A0AA46ADH2</accession>
<sequence>MATLFHFKELLRQRNIIDRDQITVELLRIHLTQKAYEQKYNHLESVDEASLYELMKETTENRLGYFPGDPSWFYELFQAGKEIDFIQALKQIFQKDRSGVMVSPAYLVNYFSRSLMDGHIETVLIAEAHKHLNGLIELIETNLDKNFVLTAEKKWLAEVLKFLFAHCNHVEVLQVSIYSLLPLDQEFDLIIAIPAFGFKPEVNTERFMTRESEGIAAENLLDWLNEFGELQMVVPARFTFSGGSFAKLRSWILQHFNIKSIFTLPEGTLRPYTGMKTYLLTISHQAVDSIQLGSLELKKGQFLPRVQKEIFQEELEEREDWRIELLLADDQEDLLGGLAGPNREVVKLKEIAELFRGKSIMKSHIQPGEISVLNISNIEDGEIIWEGMDTIDEEYRKVRRYALEPGDLVITCRGTVNKVAVVRELPKKVIASANIIVVRFSKEVMSEYVKVFLESPVGTQLVKTFQRGSTVMNINPADLGEMEIPLPDIEEQRKIVEEYRKEHQLYFETVRKAKERWEKKRQQIYDQLLD</sequence>
<dbReference type="CDD" id="cd17520">
    <property type="entry name" value="RMtype1_S_HmoORF3075P-TRD1-CR1_like"/>
    <property type="match status" value="1"/>
</dbReference>
<dbReference type="Proteomes" id="UP001157946">
    <property type="component" value="Unassembled WGS sequence"/>
</dbReference>
<evidence type="ECO:0000256" key="1">
    <source>
        <dbReference type="ARBA" id="ARBA00010923"/>
    </source>
</evidence>
<dbReference type="InterPro" id="IPR029063">
    <property type="entry name" value="SAM-dependent_MTases_sf"/>
</dbReference>
<dbReference type="InterPro" id="IPR044946">
    <property type="entry name" value="Restrct_endonuc_typeI_TRD_sf"/>
</dbReference>
<dbReference type="EMBL" id="FXTU01000001">
    <property type="protein sequence ID" value="SMP05739.1"/>
    <property type="molecule type" value="Genomic_DNA"/>
</dbReference>
<dbReference type="GO" id="GO:0003677">
    <property type="term" value="F:DNA binding"/>
    <property type="evidence" value="ECO:0007669"/>
    <property type="project" value="UniProtKB-KW"/>
</dbReference>
<dbReference type="Pfam" id="PF01420">
    <property type="entry name" value="Methylase_S"/>
    <property type="match status" value="1"/>
</dbReference>
<evidence type="ECO:0000313" key="6">
    <source>
        <dbReference type="Proteomes" id="UP001157946"/>
    </source>
</evidence>
<dbReference type="AlphaFoldDB" id="A0AA46ADH2"/>
<dbReference type="InterPro" id="IPR052021">
    <property type="entry name" value="Type-I_RS_S_subunit"/>
</dbReference>
<evidence type="ECO:0000313" key="5">
    <source>
        <dbReference type="EMBL" id="SMP05739.1"/>
    </source>
</evidence>
<evidence type="ECO:0000256" key="2">
    <source>
        <dbReference type="ARBA" id="ARBA00022747"/>
    </source>
</evidence>
<dbReference type="PANTHER" id="PTHR30408">
    <property type="entry name" value="TYPE-1 RESTRICTION ENZYME ECOKI SPECIFICITY PROTEIN"/>
    <property type="match status" value="1"/>
</dbReference>
<keyword evidence="3" id="KW-0238">DNA-binding</keyword>
<dbReference type="SUPFAM" id="SSF53335">
    <property type="entry name" value="S-adenosyl-L-methionine-dependent methyltransferases"/>
    <property type="match status" value="1"/>
</dbReference>
<dbReference type="GO" id="GO:0009307">
    <property type="term" value="P:DNA restriction-modification system"/>
    <property type="evidence" value="ECO:0007669"/>
    <property type="project" value="UniProtKB-KW"/>
</dbReference>
<keyword evidence="6" id="KW-1185">Reference proteome</keyword>
<protein>
    <submittedName>
        <fullName evidence="5">Type I restriction modification DNA specificity domain-containing protein</fullName>
    </submittedName>
</protein>
<evidence type="ECO:0000259" key="4">
    <source>
        <dbReference type="Pfam" id="PF01420"/>
    </source>
</evidence>
<name>A0AA46ADH2_9BACL</name>